<accession>A0A3N0GNV6</accession>
<keyword evidence="2" id="KW-1133">Transmembrane helix</keyword>
<feature type="transmembrane region" description="Helical" evidence="2">
    <location>
        <begin position="360"/>
        <end position="381"/>
    </location>
</feature>
<feature type="transmembrane region" description="Helical" evidence="2">
    <location>
        <begin position="421"/>
        <end position="437"/>
    </location>
</feature>
<feature type="compositionally biased region" description="Basic and acidic residues" evidence="1">
    <location>
        <begin position="15"/>
        <end position="25"/>
    </location>
</feature>
<dbReference type="AlphaFoldDB" id="A0A3N0GNV6"/>
<feature type="compositionally biased region" description="Basic and acidic residues" evidence="1">
    <location>
        <begin position="520"/>
        <end position="531"/>
    </location>
</feature>
<comment type="caution">
    <text evidence="3">The sequence shown here is derived from an EMBL/GenBank/DDBJ whole genome shotgun (WGS) entry which is preliminary data.</text>
</comment>
<protein>
    <submittedName>
        <fullName evidence="3">DUF2142 domain-containing protein</fullName>
    </submittedName>
</protein>
<feature type="transmembrane region" description="Helical" evidence="2">
    <location>
        <begin position="481"/>
        <end position="500"/>
    </location>
</feature>
<feature type="region of interest" description="Disordered" evidence="1">
    <location>
        <begin position="511"/>
        <end position="531"/>
    </location>
</feature>
<feature type="transmembrane region" description="Helical" evidence="2">
    <location>
        <begin position="297"/>
        <end position="315"/>
    </location>
</feature>
<keyword evidence="4" id="KW-1185">Reference proteome</keyword>
<keyword evidence="2" id="KW-0812">Transmembrane</keyword>
<reference evidence="3 4" key="1">
    <citation type="submission" date="2018-11" db="EMBL/GenBank/DDBJ databases">
        <authorList>
            <person name="Li F."/>
        </authorList>
    </citation>
    <scope>NUCLEOTIDE SEQUENCE [LARGE SCALE GENOMIC DNA]</scope>
    <source>
        <strain evidence="3 4">Gsoil 818</strain>
    </source>
</reference>
<organism evidence="3 4">
    <name type="scientific">Nocardioides pocheonensis</name>
    <dbReference type="NCBI Taxonomy" id="661485"/>
    <lineage>
        <taxon>Bacteria</taxon>
        <taxon>Bacillati</taxon>
        <taxon>Actinomycetota</taxon>
        <taxon>Actinomycetes</taxon>
        <taxon>Propionibacteriales</taxon>
        <taxon>Nocardioidaceae</taxon>
        <taxon>Nocardioides</taxon>
    </lineage>
</organism>
<evidence type="ECO:0000256" key="1">
    <source>
        <dbReference type="SAM" id="MobiDB-lite"/>
    </source>
</evidence>
<feature type="transmembrane region" description="Helical" evidence="2">
    <location>
        <begin position="198"/>
        <end position="215"/>
    </location>
</feature>
<feature type="transmembrane region" description="Helical" evidence="2">
    <location>
        <begin position="168"/>
        <end position="191"/>
    </location>
</feature>
<evidence type="ECO:0000313" key="3">
    <source>
        <dbReference type="EMBL" id="RNM14109.1"/>
    </source>
</evidence>
<feature type="transmembrane region" description="Helical" evidence="2">
    <location>
        <begin position="388"/>
        <end position="409"/>
    </location>
</feature>
<dbReference type="Proteomes" id="UP000279994">
    <property type="component" value="Unassembled WGS sequence"/>
</dbReference>
<feature type="transmembrane region" description="Helical" evidence="2">
    <location>
        <begin position="449"/>
        <end position="469"/>
    </location>
</feature>
<dbReference type="EMBL" id="RJSF01000040">
    <property type="protein sequence ID" value="RNM14109.1"/>
    <property type="molecule type" value="Genomic_DNA"/>
</dbReference>
<feature type="transmembrane region" description="Helical" evidence="2">
    <location>
        <begin position="41"/>
        <end position="59"/>
    </location>
</feature>
<evidence type="ECO:0000256" key="2">
    <source>
        <dbReference type="SAM" id="Phobius"/>
    </source>
</evidence>
<keyword evidence="2" id="KW-0472">Membrane</keyword>
<dbReference type="InterPro" id="IPR018674">
    <property type="entry name" value="DUF2142_membrane"/>
</dbReference>
<dbReference type="Pfam" id="PF09913">
    <property type="entry name" value="DUF2142"/>
    <property type="match status" value="1"/>
</dbReference>
<sequence>MPLRSPMRAAGGGLERVDGGSDRVSVEAGPPDPGRNGSRRVAAWAAAGLFGLQLAWLLVMPPATGIDEFDHVYRASSVAIGHWRPGTYELSPTLARGAMLPVRADIVEAAGPACARLPYTKPFNCRPYKDLGDGVVEVATGVDYYNPLYYGVVGALARPFSGSAAIDVMRLVSIVECAAMFGLAVFLTTLWARSRWPLLLLLAACLPTTVYSASIATPNGVQMVSGILVWAAALAMLRVGPNGRRPAYVGLMVGVAVMANTHTLGLFWLALIALTLMVYAGPVRVLWLARPRSRPEVAALGVALAAVAFQLWWMAYAQPNTSRPEGGLPGNPWGQIAQGVIAWPLQAVAAFPYRNESAPAAVYGVALVAMIALAVFTARALRGAGRDSLAMAVVLVLSAAVPVAITYSGFHRYGMSWQGRYGMPYSAGVFALAGLALEDRGPALRGAFLWLGLVGWGAAETLGITGVLAKQIKDHELVSATHWWAPPTVLVVALGALATASWSRSVQLVEGGSPPAADEANPRGDAVPRAR</sequence>
<gene>
    <name evidence="3" type="ORF">EFL26_14360</name>
</gene>
<name>A0A3N0GNV6_9ACTN</name>
<proteinExistence type="predicted"/>
<feature type="region of interest" description="Disordered" evidence="1">
    <location>
        <begin position="1"/>
        <end position="37"/>
    </location>
</feature>
<evidence type="ECO:0000313" key="4">
    <source>
        <dbReference type="Proteomes" id="UP000279994"/>
    </source>
</evidence>
<feature type="transmembrane region" description="Helical" evidence="2">
    <location>
        <begin position="267"/>
        <end position="285"/>
    </location>
</feature>